<feature type="coiled-coil region" evidence="1">
    <location>
        <begin position="456"/>
        <end position="490"/>
    </location>
</feature>
<dbReference type="HOGENOM" id="CLU_001421_1_1_1"/>
<sequence length="1207" mass="139428">QVTRHQESVLDLQWLEVPDMALEEVEYLSSSMICRLRRVFIEQDHCRKAAHCLSSWPIFMVAGCGHFPCRAQSPDTPEWNTSSRPSEDTQHLAVELADIKATLRGVRQELEEKMKQLADTRHQLYQLVLELQEARHNNMELAATAQAARAPLPELDSLRKKVNLMERLEMEAMGLRQKEKDIDFYAAASDQVRTGDDYSVDTKGHLQEHWIWYWIDKLFEREEENVQLKSKLHHLQLVQDTYQKCLEELWEENMALKTAQGQSVEESAHLRWELEQLSEGKPVPGASRYSHVFLLNKPPSSCFLKLDQEKQSLQGTIQGLPDASLALQESSLQRRELEEENQQLRKQIEDLRVQMEREKQTSQDLETLCEELVEEREQLLRDNKTLKAEKAQEFKDLKKLVHSLRDSSQTSSKARMKGRKTEQKVLLQTVTDTKRKVTMMEWERPQLCRDLEQVKAQAAQAQELEHMKELHRLQEEIEKLAMEVSTLTTAPERVHALEWESQDLLLENQRLQTSLDTLQPEGLERDKQLEREQHRRELSTFCACELSLLRSSLASVSADARQRLGLPWEQLRCRDLASQGPDRYKDQLQHKAALEQLGTLLTTEQEALQQEQRTSAMAAEENQRLQGELDRPTHSAPAELSSSETPGDGAFLPTLPWKQLVVTRLRGLQLVAGRKDSAAGMGHCLELLLSFKKTTACLQWPGRSSRWGRRVSDRPGPGGEYTQLEAVSWEPQPLALCLSTPRANSLHQQLKREQEDLQMHSKKLQTSLSDTQLQVNCWQAQCDWLRKEQEELQSYNNELQTSLNEMQLEKNRWQARYKGLKGQQEELQMHSKKLQTSLNDTQLDVHYWQARYEGLKQEQEEMYTLTMDMQTDAKQLKTHVKELLTHNKQLQTTLKDRQLELNCWQAQCNWLREEQEELQSYNNELQTSLNEMQLEKNRWQARYKGLKGQQEELQVHSKKLQTSLNDTQLEVNCWQDQCNWLREELQSRDISLTELGNHCQLLSRLKGNLEGENHHLQSQNQSLEEQNQRLLQEDVENKDQHQEEQRQYVDKLNALQRQNETLEEKSMAQRKFHDPAPKKKKHWIGAKALVKLIKLKKGGSRERRKSTSERPSWPLGSSDQASPSTSQPLQSQLEPLQATPCCSKGSEEQDTRRGPKDKAPSPGDPIPKGVAPPRGSLDCTDASADPATKPRPSELGSRACSSSAITT</sequence>
<dbReference type="GO" id="GO:0031122">
    <property type="term" value="P:cytoplasmic microtubule organization"/>
    <property type="evidence" value="ECO:0007669"/>
    <property type="project" value="TreeGrafter"/>
</dbReference>
<name>G1Q233_MYOLU</name>
<accession>G1Q233</accession>
<feature type="compositionally biased region" description="Low complexity" evidence="2">
    <location>
        <begin position="1122"/>
        <end position="1137"/>
    </location>
</feature>
<feature type="region of interest" description="Disordered" evidence="2">
    <location>
        <begin position="1062"/>
        <end position="1207"/>
    </location>
</feature>
<keyword evidence="1" id="KW-0175">Coiled coil</keyword>
<feature type="compositionally biased region" description="Basic and acidic residues" evidence="2">
    <location>
        <begin position="1099"/>
        <end position="1108"/>
    </location>
</feature>
<evidence type="ECO:0000256" key="2">
    <source>
        <dbReference type="SAM" id="MobiDB-lite"/>
    </source>
</evidence>
<protein>
    <recommendedName>
        <fullName evidence="5">Coiled-coil domain containing 88C</fullName>
    </recommendedName>
</protein>
<dbReference type="GO" id="GO:0005737">
    <property type="term" value="C:cytoplasm"/>
    <property type="evidence" value="ECO:0007669"/>
    <property type="project" value="TreeGrafter"/>
</dbReference>
<organism evidence="3 4">
    <name type="scientific">Myotis lucifugus</name>
    <name type="common">Little brown bat</name>
    <dbReference type="NCBI Taxonomy" id="59463"/>
    <lineage>
        <taxon>Eukaryota</taxon>
        <taxon>Metazoa</taxon>
        <taxon>Chordata</taxon>
        <taxon>Craniata</taxon>
        <taxon>Vertebrata</taxon>
        <taxon>Euteleostomi</taxon>
        <taxon>Mammalia</taxon>
        <taxon>Eutheria</taxon>
        <taxon>Laurasiatheria</taxon>
        <taxon>Chiroptera</taxon>
        <taxon>Yangochiroptera</taxon>
        <taxon>Vespertilionidae</taxon>
        <taxon>Myotis</taxon>
    </lineage>
</organism>
<evidence type="ECO:0008006" key="5">
    <source>
        <dbReference type="Google" id="ProtNLM"/>
    </source>
</evidence>
<dbReference type="GO" id="GO:0051959">
    <property type="term" value="F:dynein light intermediate chain binding"/>
    <property type="evidence" value="ECO:0007669"/>
    <property type="project" value="TreeGrafter"/>
</dbReference>
<dbReference type="GO" id="GO:0008017">
    <property type="term" value="F:microtubule binding"/>
    <property type="evidence" value="ECO:0007669"/>
    <property type="project" value="TreeGrafter"/>
</dbReference>
<dbReference type="PANTHER" id="PTHR18947:SF31">
    <property type="entry name" value="PROTEIN DAPLE"/>
    <property type="match status" value="1"/>
</dbReference>
<feature type="region of interest" description="Disordered" evidence="2">
    <location>
        <begin position="607"/>
        <end position="649"/>
    </location>
</feature>
<reference evidence="3 4" key="1">
    <citation type="journal article" date="2011" name="Nature">
        <title>A high-resolution map of human evolutionary constraint using 29 mammals.</title>
        <authorList>
            <person name="Lindblad-Toh K."/>
            <person name="Garber M."/>
            <person name="Zuk O."/>
            <person name="Lin M.F."/>
            <person name="Parker B.J."/>
            <person name="Washietl S."/>
            <person name="Kheradpour P."/>
            <person name="Ernst J."/>
            <person name="Jordan G."/>
            <person name="Mauceli E."/>
            <person name="Ward L.D."/>
            <person name="Lowe C.B."/>
            <person name="Holloway A.K."/>
            <person name="Clamp M."/>
            <person name="Gnerre S."/>
            <person name="Alfoldi J."/>
            <person name="Beal K."/>
            <person name="Chang J."/>
            <person name="Clawson H."/>
            <person name="Cuff J."/>
            <person name="Di Palma F."/>
            <person name="Fitzgerald S."/>
            <person name="Flicek P."/>
            <person name="Guttman M."/>
            <person name="Hubisz M.J."/>
            <person name="Jaffe D.B."/>
            <person name="Jungreis I."/>
            <person name="Kent W.J."/>
            <person name="Kostka D."/>
            <person name="Lara M."/>
            <person name="Martins A.L."/>
            <person name="Massingham T."/>
            <person name="Moltke I."/>
            <person name="Raney B.J."/>
            <person name="Rasmussen M.D."/>
            <person name="Robinson J."/>
            <person name="Stark A."/>
            <person name="Vilella A.J."/>
            <person name="Wen J."/>
            <person name="Xie X."/>
            <person name="Zody M.C."/>
            <person name="Baldwin J."/>
            <person name="Bloom T."/>
            <person name="Chin C.W."/>
            <person name="Heiman D."/>
            <person name="Nicol R."/>
            <person name="Nusbaum C."/>
            <person name="Young S."/>
            <person name="Wilkinson J."/>
            <person name="Worley K.C."/>
            <person name="Kovar C.L."/>
            <person name="Muzny D.M."/>
            <person name="Gibbs R.A."/>
            <person name="Cree A."/>
            <person name="Dihn H.H."/>
            <person name="Fowler G."/>
            <person name="Jhangiani S."/>
            <person name="Joshi V."/>
            <person name="Lee S."/>
            <person name="Lewis L.R."/>
            <person name="Nazareth L.V."/>
            <person name="Okwuonu G."/>
            <person name="Santibanez J."/>
            <person name="Warren W.C."/>
            <person name="Mardis E.R."/>
            <person name="Weinstock G.M."/>
            <person name="Wilson R.K."/>
            <person name="Delehaunty K."/>
            <person name="Dooling D."/>
            <person name="Fronik C."/>
            <person name="Fulton L."/>
            <person name="Fulton B."/>
            <person name="Graves T."/>
            <person name="Minx P."/>
            <person name="Sodergren E."/>
            <person name="Birney E."/>
            <person name="Margulies E.H."/>
            <person name="Herrero J."/>
            <person name="Green E.D."/>
            <person name="Haussler D."/>
            <person name="Siepel A."/>
            <person name="Goldman N."/>
            <person name="Pollard K.S."/>
            <person name="Pedersen J.S."/>
            <person name="Lander E.S."/>
            <person name="Kellis M."/>
        </authorList>
    </citation>
    <scope>NUCLEOTIDE SEQUENCE [LARGE SCALE GENOMIC DNA]</scope>
</reference>
<dbReference type="GeneTree" id="ENSGT00940000154785"/>
<evidence type="ECO:0000256" key="1">
    <source>
        <dbReference type="SAM" id="Coils"/>
    </source>
</evidence>
<keyword evidence="4" id="KW-1185">Reference proteome</keyword>
<dbReference type="GO" id="GO:0030705">
    <property type="term" value="P:cytoskeleton-dependent intracellular transport"/>
    <property type="evidence" value="ECO:0007669"/>
    <property type="project" value="TreeGrafter"/>
</dbReference>
<feature type="coiled-coil region" evidence="1">
    <location>
        <begin position="743"/>
        <end position="823"/>
    </location>
</feature>
<dbReference type="GO" id="GO:0005815">
    <property type="term" value="C:microtubule organizing center"/>
    <property type="evidence" value="ECO:0007669"/>
    <property type="project" value="TreeGrafter"/>
</dbReference>
<dbReference type="PANTHER" id="PTHR18947">
    <property type="entry name" value="HOOK PROTEINS"/>
    <property type="match status" value="1"/>
</dbReference>
<proteinExistence type="predicted"/>
<feature type="coiled-coil region" evidence="1">
    <location>
        <begin position="320"/>
        <end position="389"/>
    </location>
</feature>
<reference evidence="3" key="3">
    <citation type="submission" date="2025-09" db="UniProtKB">
        <authorList>
            <consortium name="Ensembl"/>
        </authorList>
    </citation>
    <scope>IDENTIFICATION</scope>
</reference>
<dbReference type="AlphaFoldDB" id="G1Q233"/>
<dbReference type="EMBL" id="AAPE02058049">
    <property type="status" value="NOT_ANNOTATED_CDS"/>
    <property type="molecule type" value="Genomic_DNA"/>
</dbReference>
<feature type="coiled-coil region" evidence="1">
    <location>
        <begin position="96"/>
        <end position="127"/>
    </location>
</feature>
<evidence type="ECO:0000313" key="3">
    <source>
        <dbReference type="Ensembl" id="ENSMLUP00000017766.1"/>
    </source>
</evidence>
<feature type="compositionally biased region" description="Basic and acidic residues" evidence="2">
    <location>
        <begin position="621"/>
        <end position="633"/>
    </location>
</feature>
<feature type="compositionally biased region" description="Basic and acidic residues" evidence="2">
    <location>
        <begin position="1062"/>
        <end position="1077"/>
    </location>
</feature>
<feature type="coiled-coil region" evidence="1">
    <location>
        <begin position="911"/>
        <end position="949"/>
    </location>
</feature>
<evidence type="ECO:0000313" key="4">
    <source>
        <dbReference type="Proteomes" id="UP000001074"/>
    </source>
</evidence>
<feature type="compositionally biased region" description="Basic and acidic residues" evidence="2">
    <location>
        <begin position="1145"/>
        <end position="1159"/>
    </location>
</feature>
<reference evidence="3" key="2">
    <citation type="submission" date="2025-08" db="UniProtKB">
        <authorList>
            <consortium name="Ensembl"/>
        </authorList>
    </citation>
    <scope>IDENTIFICATION</scope>
</reference>
<dbReference type="Ensembl" id="ENSMLUT00000024667.1">
    <property type="protein sequence ID" value="ENSMLUP00000017766.1"/>
    <property type="gene ID" value="ENSMLUG00000024280.1"/>
</dbReference>
<dbReference type="Proteomes" id="UP000001074">
    <property type="component" value="Unassembled WGS sequence"/>
</dbReference>